<dbReference type="Proteomes" id="UP000271241">
    <property type="component" value="Unassembled WGS sequence"/>
</dbReference>
<dbReference type="STRING" id="78915.A0A4V1IXA7"/>
<dbReference type="GO" id="GO:0016020">
    <property type="term" value="C:membrane"/>
    <property type="evidence" value="ECO:0007669"/>
    <property type="project" value="UniProtKB-SubCell"/>
</dbReference>
<feature type="transmembrane region" description="Helical" evidence="5">
    <location>
        <begin position="177"/>
        <end position="197"/>
    </location>
</feature>
<accession>A0A4V1IXA7</accession>
<organism evidence="6 7">
    <name type="scientific">Thamnocephalis sphaerospora</name>
    <dbReference type="NCBI Taxonomy" id="78915"/>
    <lineage>
        <taxon>Eukaryota</taxon>
        <taxon>Fungi</taxon>
        <taxon>Fungi incertae sedis</taxon>
        <taxon>Zoopagomycota</taxon>
        <taxon>Zoopagomycotina</taxon>
        <taxon>Zoopagomycetes</taxon>
        <taxon>Zoopagales</taxon>
        <taxon>Sigmoideomycetaceae</taxon>
        <taxon>Thamnocephalis</taxon>
    </lineage>
</organism>
<evidence type="ECO:0000256" key="3">
    <source>
        <dbReference type="ARBA" id="ARBA00022989"/>
    </source>
</evidence>
<evidence type="ECO:0000256" key="2">
    <source>
        <dbReference type="ARBA" id="ARBA00022692"/>
    </source>
</evidence>
<dbReference type="SMART" id="SM01417">
    <property type="entry name" value="Solute_trans_a"/>
    <property type="match status" value="1"/>
</dbReference>
<evidence type="ECO:0000313" key="6">
    <source>
        <dbReference type="EMBL" id="RKP10399.1"/>
    </source>
</evidence>
<sequence length="357" mass="41495">MLAAVTEASGENHGFFSDAICFEDKGDNPHTVSSLRDLAKASTIGWIMSGAAAAVATCISMVLVYKHAQYYYKPNQQRYIIRICMMVPIYAVVSWLSYFYYRDSVYFEVLRDCYEAFVLASFFILLLEYLGDTAEEQQAVIQSHWEPKKFPFPFNCISYSPASTHFLWGLKYAILQYVVLKPITTLVAMITHLFGLYCPESYSPKFTHLYVVAVNFISVTVAMYALVTFYMVVSEDLKPFKPFYKFICVKLVIFFCFWQYVAISMLASFGLIHETEYWTKANIANGLNSIIICFEMIIFATLHVKAFDYRPYRPENRKRTKIWRGFVDSMNPMDSLREIWFGVQYFWCNIRGKPMPH</sequence>
<protein>
    <submittedName>
        <fullName evidence="6">Organic solute transporter Ostalpha-domain-containing protein</fullName>
    </submittedName>
</protein>
<proteinExistence type="predicted"/>
<keyword evidence="2 5" id="KW-0812">Transmembrane</keyword>
<dbReference type="PANTHER" id="PTHR23423">
    <property type="entry name" value="ORGANIC SOLUTE TRANSPORTER-RELATED"/>
    <property type="match status" value="1"/>
</dbReference>
<keyword evidence="4 5" id="KW-0472">Membrane</keyword>
<keyword evidence="3 5" id="KW-1133">Transmembrane helix</keyword>
<feature type="transmembrane region" description="Helical" evidence="5">
    <location>
        <begin position="243"/>
        <end position="263"/>
    </location>
</feature>
<dbReference type="OrthoDB" id="5348404at2759"/>
<feature type="transmembrane region" description="Helical" evidence="5">
    <location>
        <begin position="44"/>
        <end position="67"/>
    </location>
</feature>
<feature type="transmembrane region" description="Helical" evidence="5">
    <location>
        <begin position="283"/>
        <end position="304"/>
    </location>
</feature>
<reference evidence="7" key="1">
    <citation type="journal article" date="2018" name="Nat. Microbiol.">
        <title>Leveraging single-cell genomics to expand the fungal tree of life.</title>
        <authorList>
            <person name="Ahrendt S.R."/>
            <person name="Quandt C.A."/>
            <person name="Ciobanu D."/>
            <person name="Clum A."/>
            <person name="Salamov A."/>
            <person name="Andreopoulos B."/>
            <person name="Cheng J.F."/>
            <person name="Woyke T."/>
            <person name="Pelin A."/>
            <person name="Henrissat B."/>
            <person name="Reynolds N.K."/>
            <person name="Benny G.L."/>
            <person name="Smith M.E."/>
            <person name="James T.Y."/>
            <person name="Grigoriev I.V."/>
        </authorList>
    </citation>
    <scope>NUCLEOTIDE SEQUENCE [LARGE SCALE GENOMIC DNA]</scope>
    <source>
        <strain evidence="7">RSA 1356</strain>
    </source>
</reference>
<feature type="transmembrane region" description="Helical" evidence="5">
    <location>
        <begin position="209"/>
        <end position="231"/>
    </location>
</feature>
<evidence type="ECO:0000256" key="1">
    <source>
        <dbReference type="ARBA" id="ARBA00004141"/>
    </source>
</evidence>
<name>A0A4V1IXA7_9FUNG</name>
<evidence type="ECO:0000256" key="5">
    <source>
        <dbReference type="SAM" id="Phobius"/>
    </source>
</evidence>
<dbReference type="Pfam" id="PF03619">
    <property type="entry name" value="Solute_trans_a"/>
    <property type="match status" value="1"/>
</dbReference>
<dbReference type="AlphaFoldDB" id="A0A4V1IXA7"/>
<feature type="transmembrane region" description="Helical" evidence="5">
    <location>
        <begin position="79"/>
        <end position="101"/>
    </location>
</feature>
<feature type="non-terminal residue" evidence="6">
    <location>
        <position position="357"/>
    </location>
</feature>
<evidence type="ECO:0000313" key="7">
    <source>
        <dbReference type="Proteomes" id="UP000271241"/>
    </source>
</evidence>
<evidence type="ECO:0000256" key="4">
    <source>
        <dbReference type="ARBA" id="ARBA00023136"/>
    </source>
</evidence>
<comment type="subcellular location">
    <subcellularLocation>
        <location evidence="1">Membrane</location>
        <topology evidence="1">Multi-pass membrane protein</topology>
    </subcellularLocation>
</comment>
<dbReference type="InterPro" id="IPR005178">
    <property type="entry name" value="Ostalpha/TMEM184C"/>
</dbReference>
<dbReference type="EMBL" id="KZ992454">
    <property type="protein sequence ID" value="RKP10399.1"/>
    <property type="molecule type" value="Genomic_DNA"/>
</dbReference>
<gene>
    <name evidence="6" type="ORF">THASP1DRAFT_12861</name>
</gene>
<keyword evidence="7" id="KW-1185">Reference proteome</keyword>